<reference evidence="6 7" key="1">
    <citation type="journal article" date="2017" name="BMC Genomics">
        <title>Comparative genomic and phylogenomic analyses of the Bifidobacteriaceae family.</title>
        <authorList>
            <person name="Lugli G.A."/>
            <person name="Milani C."/>
            <person name="Turroni F."/>
            <person name="Duranti S."/>
            <person name="Mancabelli L."/>
            <person name="Mangifesta M."/>
            <person name="Ferrario C."/>
            <person name="Modesto M."/>
            <person name="Mattarelli P."/>
            <person name="Jiri K."/>
            <person name="van Sinderen D."/>
            <person name="Ventura M."/>
        </authorList>
    </citation>
    <scope>NUCLEOTIDE SEQUENCE [LARGE SCALE GENOMIC DNA]</scope>
    <source>
        <strain evidence="6 7">LMG 28769</strain>
    </source>
</reference>
<dbReference type="GeneID" id="98296328"/>
<dbReference type="Proteomes" id="UP000216451">
    <property type="component" value="Unassembled WGS sequence"/>
</dbReference>
<evidence type="ECO:0000256" key="4">
    <source>
        <dbReference type="ARBA" id="ARBA00032321"/>
    </source>
</evidence>
<keyword evidence="7" id="KW-1185">Reference proteome</keyword>
<dbReference type="OrthoDB" id="3254977at2"/>
<dbReference type="Pfam" id="PF05639">
    <property type="entry name" value="Pup"/>
    <property type="match status" value="1"/>
</dbReference>
<organism evidence="6 7">
    <name type="scientific">Bifidobacterium aquikefiri</name>
    <dbReference type="NCBI Taxonomy" id="1653207"/>
    <lineage>
        <taxon>Bacteria</taxon>
        <taxon>Bacillati</taxon>
        <taxon>Actinomycetota</taxon>
        <taxon>Actinomycetes</taxon>
        <taxon>Bifidobacteriales</taxon>
        <taxon>Bifidobacteriaceae</taxon>
        <taxon>Bifidobacterium</taxon>
    </lineage>
</organism>
<dbReference type="GO" id="GO:0031386">
    <property type="term" value="F:protein tag activity"/>
    <property type="evidence" value="ECO:0007669"/>
    <property type="project" value="InterPro"/>
</dbReference>
<accession>A0A261G233</accession>
<comment type="pathway">
    <text evidence="1">Protein degradation; proteasomal Pup-dependent pathway.</text>
</comment>
<sequence>MPQEQQSKAQQTHAEEADLQSRQRENGNESHIDELDSVLDDIETSLSENAEEYVSRFVQKGGE</sequence>
<name>A0A261G233_9BIFI</name>
<dbReference type="GO" id="GO:0019941">
    <property type="term" value="P:modification-dependent protein catabolic process"/>
    <property type="evidence" value="ECO:0007669"/>
    <property type="project" value="InterPro"/>
</dbReference>
<gene>
    <name evidence="6" type="ORF">BAQU_1670</name>
</gene>
<dbReference type="UniPathway" id="UPA00997"/>
<dbReference type="GO" id="GO:0070628">
    <property type="term" value="F:proteasome binding"/>
    <property type="evidence" value="ECO:0007669"/>
    <property type="project" value="InterPro"/>
</dbReference>
<feature type="region of interest" description="Disordered" evidence="5">
    <location>
        <begin position="1"/>
        <end position="35"/>
    </location>
</feature>
<evidence type="ECO:0000313" key="7">
    <source>
        <dbReference type="Proteomes" id="UP000216451"/>
    </source>
</evidence>
<evidence type="ECO:0000256" key="1">
    <source>
        <dbReference type="ARBA" id="ARBA00004707"/>
    </source>
</evidence>
<evidence type="ECO:0000256" key="2">
    <source>
        <dbReference type="ARBA" id="ARBA00010616"/>
    </source>
</evidence>
<feature type="compositionally biased region" description="Basic and acidic residues" evidence="5">
    <location>
        <begin position="13"/>
        <end position="34"/>
    </location>
</feature>
<feature type="compositionally biased region" description="Polar residues" evidence="5">
    <location>
        <begin position="1"/>
        <end position="12"/>
    </location>
</feature>
<evidence type="ECO:0000313" key="6">
    <source>
        <dbReference type="EMBL" id="OZG65487.1"/>
    </source>
</evidence>
<proteinExistence type="inferred from homology"/>
<dbReference type="GO" id="GO:0070490">
    <property type="term" value="P:protein pupylation"/>
    <property type="evidence" value="ECO:0007669"/>
    <property type="project" value="InterPro"/>
</dbReference>
<dbReference type="AlphaFoldDB" id="A0A261G233"/>
<evidence type="ECO:0000256" key="3">
    <source>
        <dbReference type="ARBA" id="ARBA00016748"/>
    </source>
</evidence>
<protein>
    <recommendedName>
        <fullName evidence="3">Prokaryotic ubiquitin-like protein Pup</fullName>
    </recommendedName>
    <alternativeName>
        <fullName evidence="4">Bacterial ubiquitin-like modifier</fullName>
    </alternativeName>
</protein>
<dbReference type="NCBIfam" id="TIGR03687">
    <property type="entry name" value="pupylate_cterm"/>
    <property type="match status" value="1"/>
</dbReference>
<dbReference type="EMBL" id="MWXA01000008">
    <property type="protein sequence ID" value="OZG65487.1"/>
    <property type="molecule type" value="Genomic_DNA"/>
</dbReference>
<comment type="similarity">
    <text evidence="2">Belongs to the prokaryotic ubiquitin-like protein family.</text>
</comment>
<dbReference type="GO" id="GO:0010498">
    <property type="term" value="P:proteasomal protein catabolic process"/>
    <property type="evidence" value="ECO:0007669"/>
    <property type="project" value="InterPro"/>
</dbReference>
<dbReference type="InterPro" id="IPR008515">
    <property type="entry name" value="Ubiquitin-like_Pup"/>
</dbReference>
<evidence type="ECO:0000256" key="5">
    <source>
        <dbReference type="SAM" id="MobiDB-lite"/>
    </source>
</evidence>
<comment type="caution">
    <text evidence="6">The sequence shown here is derived from an EMBL/GenBank/DDBJ whole genome shotgun (WGS) entry which is preliminary data.</text>
</comment>
<dbReference type="RefSeq" id="WP_094694904.1">
    <property type="nucleotide sequence ID" value="NZ_JBDNSG010000018.1"/>
</dbReference>